<keyword evidence="2" id="KW-0472">Membrane</keyword>
<protein>
    <submittedName>
        <fullName evidence="3">Uncharacterized protein</fullName>
    </submittedName>
</protein>
<keyword evidence="4" id="KW-1185">Reference proteome</keyword>
<feature type="compositionally biased region" description="Pro residues" evidence="1">
    <location>
        <begin position="209"/>
        <end position="232"/>
    </location>
</feature>
<sequence length="263" mass="28017">MALLASHADDLDSLDAFVVTLGPKYEVYYKMNVEPFADGFVAATFAGTATSVINFVLFVITISVFGRALHALRKANLEKAPSTTDSQKTIQAEGDKMIASPQMTSAVPTYIHWNITALANEPFTADVRSAPRIPAGILSQQPMATAAPQQQPPPEGGVWPAQNYGMYQQQVPIAPQHTGQSGSNMGSPQFPMVNPVATTKSDLQGVYSTPPPGTAHPGHPPQQYPPPQPPAPGTTQSPAELNDGRGEENMPAELPNNPPRSPR</sequence>
<dbReference type="AlphaFoldDB" id="A0AA37GAZ0"/>
<proteinExistence type="predicted"/>
<evidence type="ECO:0000313" key="3">
    <source>
        <dbReference type="EMBL" id="GJC77344.1"/>
    </source>
</evidence>
<feature type="region of interest" description="Disordered" evidence="1">
    <location>
        <begin position="175"/>
        <end position="263"/>
    </location>
</feature>
<organism evidence="3 4">
    <name type="scientific">Colletotrichum liriopes</name>
    <dbReference type="NCBI Taxonomy" id="708192"/>
    <lineage>
        <taxon>Eukaryota</taxon>
        <taxon>Fungi</taxon>
        <taxon>Dikarya</taxon>
        <taxon>Ascomycota</taxon>
        <taxon>Pezizomycotina</taxon>
        <taxon>Sordariomycetes</taxon>
        <taxon>Hypocreomycetidae</taxon>
        <taxon>Glomerellales</taxon>
        <taxon>Glomerellaceae</taxon>
        <taxon>Colletotrichum</taxon>
        <taxon>Colletotrichum spaethianum species complex</taxon>
    </lineage>
</organism>
<dbReference type="EMBL" id="BPPX01000001">
    <property type="protein sequence ID" value="GJC77344.1"/>
    <property type="molecule type" value="Genomic_DNA"/>
</dbReference>
<comment type="caution">
    <text evidence="3">The sequence shown here is derived from an EMBL/GenBank/DDBJ whole genome shotgun (WGS) entry which is preliminary data.</text>
</comment>
<keyword evidence="2" id="KW-0812">Transmembrane</keyword>
<feature type="compositionally biased region" description="Polar residues" evidence="1">
    <location>
        <begin position="175"/>
        <end position="187"/>
    </location>
</feature>
<gene>
    <name evidence="3" type="ORF">ColLi_00182</name>
</gene>
<evidence type="ECO:0000313" key="4">
    <source>
        <dbReference type="Proteomes" id="UP001055172"/>
    </source>
</evidence>
<reference evidence="3 4" key="1">
    <citation type="submission" date="2021-07" db="EMBL/GenBank/DDBJ databases">
        <title>Genome data of Colletotrichum spaethianum.</title>
        <authorList>
            <person name="Utami Y.D."/>
            <person name="Hiruma K."/>
        </authorList>
    </citation>
    <scope>NUCLEOTIDE SEQUENCE [LARGE SCALE GENOMIC DNA]</scope>
    <source>
        <strain evidence="3 4">MAFF 242679</strain>
    </source>
</reference>
<accession>A0AA37GAZ0</accession>
<evidence type="ECO:0000256" key="1">
    <source>
        <dbReference type="SAM" id="MobiDB-lite"/>
    </source>
</evidence>
<feature type="transmembrane region" description="Helical" evidence="2">
    <location>
        <begin position="40"/>
        <end position="65"/>
    </location>
</feature>
<evidence type="ECO:0000256" key="2">
    <source>
        <dbReference type="SAM" id="Phobius"/>
    </source>
</evidence>
<name>A0AA37GAZ0_9PEZI</name>
<keyword evidence="2" id="KW-1133">Transmembrane helix</keyword>
<dbReference type="Proteomes" id="UP001055172">
    <property type="component" value="Unassembled WGS sequence"/>
</dbReference>